<dbReference type="InterPro" id="IPR040025">
    <property type="entry name" value="Znf622/Rei1/Reh1"/>
</dbReference>
<keyword evidence="2" id="KW-0963">Cytoplasm</keyword>
<dbReference type="AlphaFoldDB" id="A0A6G1G241"/>
<dbReference type="PANTHER" id="PTHR13182">
    <property type="entry name" value="ZINC FINGER PROTEIN 622"/>
    <property type="match status" value="1"/>
</dbReference>
<sequence length="549" mass="61498">MASTTSQESRPASHPFTCNTCQVAFRTSEAQRGHMQSDWHRYNLKRRIASLPPLSSEIFAEKVLANKASQAAVAAKAAFTRDCAACQKTYYSDNAYKNHLASQKHRQNEFRMRPGSVGDSMMSSEFSIPDNTDSASVQTTSTVREDQVDPAAEDEFTEVVDTLKGTNLGEKSGDALPRRPSRPHHSAGPEEDRPEHPISPATVLHTKSNILGSSPAKADPLLNCLFCNLYSPTVDLNILHMQKYHGMFIPEKDYLVDLPGLILYLREKINVANECLYCGTLKRTAEACQTHMLDKGHCMIAFGTEDEQLEISDFYDFTTTYSDDEDEDTGEEDEAASHASWETSSTLSSVPTEEITSVAIDQTHRYSTLDQHHHHTHDDPRPHRNLDGFHSRAHAGHVPKAVFFDDVEMHLGNGKSVGHRSWQRVWRQRLGGRNRPAESAQGALADAEGDVSMGDEGEAADDSRDSGALTRRERREELFHRGRMGHPSDALTRANDGPGMTGVTGQKKREVVEEEKRSRRTEQKERSKYLAIKERKGNMQKHFRDPLLQ</sequence>
<dbReference type="GO" id="GO:0005737">
    <property type="term" value="C:cytoplasm"/>
    <property type="evidence" value="ECO:0007669"/>
    <property type="project" value="UniProtKB-SubCell"/>
</dbReference>
<comment type="similarity">
    <text evidence="8">Belongs to the REI1 family.</text>
</comment>
<dbReference type="RefSeq" id="XP_033533755.1">
    <property type="nucleotide sequence ID" value="XM_033678138.1"/>
</dbReference>
<evidence type="ECO:0000256" key="6">
    <source>
        <dbReference type="ARBA" id="ARBA00022771"/>
    </source>
</evidence>
<dbReference type="GO" id="GO:0042273">
    <property type="term" value="P:ribosomal large subunit biogenesis"/>
    <property type="evidence" value="ECO:0007669"/>
    <property type="project" value="TreeGrafter"/>
</dbReference>
<dbReference type="SMART" id="SM00355">
    <property type="entry name" value="ZnF_C2H2"/>
    <property type="match status" value="4"/>
</dbReference>
<keyword evidence="6" id="KW-0863">Zinc-finger</keyword>
<dbReference type="InterPro" id="IPR003604">
    <property type="entry name" value="Matrin/U1-like-C_Znf_C2H2"/>
</dbReference>
<feature type="region of interest" description="Disordered" evidence="9">
    <location>
        <begin position="116"/>
        <end position="200"/>
    </location>
</feature>
<evidence type="ECO:0000256" key="5">
    <source>
        <dbReference type="ARBA" id="ARBA00022737"/>
    </source>
</evidence>
<keyword evidence="3" id="KW-0690">Ribosome biogenesis</keyword>
<dbReference type="GO" id="GO:0008270">
    <property type="term" value="F:zinc ion binding"/>
    <property type="evidence" value="ECO:0007669"/>
    <property type="project" value="UniProtKB-KW"/>
</dbReference>
<evidence type="ECO:0000256" key="1">
    <source>
        <dbReference type="ARBA" id="ARBA00004496"/>
    </source>
</evidence>
<dbReference type="InterPro" id="IPR036236">
    <property type="entry name" value="Znf_C2H2_sf"/>
</dbReference>
<keyword evidence="7" id="KW-0862">Zinc</keyword>
<keyword evidence="5" id="KW-0677">Repeat</keyword>
<feature type="compositionally biased region" description="Basic and acidic residues" evidence="9">
    <location>
        <begin position="187"/>
        <end position="196"/>
    </location>
</feature>
<feature type="compositionally biased region" description="Acidic residues" evidence="9">
    <location>
        <begin position="322"/>
        <end position="334"/>
    </location>
</feature>
<dbReference type="EMBL" id="ML975159">
    <property type="protein sequence ID" value="KAF1812124.1"/>
    <property type="molecule type" value="Genomic_DNA"/>
</dbReference>
<feature type="region of interest" description="Disordered" evidence="9">
    <location>
        <begin position="322"/>
        <end position="353"/>
    </location>
</feature>
<dbReference type="InterPro" id="IPR013087">
    <property type="entry name" value="Znf_C2H2_type"/>
</dbReference>
<reference evidence="11 13" key="1">
    <citation type="submission" date="2020-01" db="EMBL/GenBank/DDBJ databases">
        <authorList>
            <consortium name="DOE Joint Genome Institute"/>
            <person name="Haridas S."/>
            <person name="Albert R."/>
            <person name="Binder M."/>
            <person name="Bloem J."/>
            <person name="Labutti K."/>
            <person name="Salamov A."/>
            <person name="Andreopoulos B."/>
            <person name="Baker S.E."/>
            <person name="Barry K."/>
            <person name="Bills G."/>
            <person name="Bluhm B.H."/>
            <person name="Cannon C."/>
            <person name="Castanera R."/>
            <person name="Culley D.E."/>
            <person name="Daum C."/>
            <person name="Ezra D."/>
            <person name="Gonzalez J.B."/>
            <person name="Henrissat B."/>
            <person name="Kuo A."/>
            <person name="Liang C."/>
            <person name="Lipzen A."/>
            <person name="Lutzoni F."/>
            <person name="Magnuson J."/>
            <person name="Mondo S."/>
            <person name="Nolan M."/>
            <person name="Ohm R."/>
            <person name="Pangilinan J."/>
            <person name="Park H.-J."/>
            <person name="Ramirez L."/>
            <person name="Alfaro M."/>
            <person name="Sun H."/>
            <person name="Tritt A."/>
            <person name="Yoshinaga Y."/>
            <person name="Zwiers L.-H."/>
            <person name="Turgeon B.G."/>
            <person name="Goodwin S.B."/>
            <person name="Spatafora J.W."/>
            <person name="Crous P.W."/>
            <person name="Grigoriev I.V."/>
        </authorList>
    </citation>
    <scope>NUCLEOTIDE SEQUENCE</scope>
    <source>
        <strain evidence="11 13">CBS 781.70</strain>
    </source>
</reference>
<keyword evidence="4" id="KW-0479">Metal-binding</keyword>
<evidence type="ECO:0000256" key="9">
    <source>
        <dbReference type="SAM" id="MobiDB-lite"/>
    </source>
</evidence>
<evidence type="ECO:0000313" key="13">
    <source>
        <dbReference type="RefSeq" id="XP_033533755.1"/>
    </source>
</evidence>
<feature type="compositionally biased region" description="Polar residues" evidence="9">
    <location>
        <begin position="340"/>
        <end position="353"/>
    </location>
</feature>
<dbReference type="PANTHER" id="PTHR13182:SF8">
    <property type="entry name" value="CYTOPLASMIC 60S SUBUNIT BIOGENESIS FACTOR ZNF622"/>
    <property type="match status" value="1"/>
</dbReference>
<keyword evidence="12" id="KW-1185">Reference proteome</keyword>
<feature type="region of interest" description="Disordered" evidence="9">
    <location>
        <begin position="432"/>
        <end position="549"/>
    </location>
</feature>
<feature type="compositionally biased region" description="Acidic residues" evidence="9">
    <location>
        <begin position="447"/>
        <end position="460"/>
    </location>
</feature>
<feature type="domain" description="C2H2-type" evidence="10">
    <location>
        <begin position="18"/>
        <end position="40"/>
    </location>
</feature>
<evidence type="ECO:0000256" key="7">
    <source>
        <dbReference type="ARBA" id="ARBA00022833"/>
    </source>
</evidence>
<comment type="subcellular location">
    <subcellularLocation>
        <location evidence="1">Cytoplasm</location>
    </subcellularLocation>
</comment>
<feature type="compositionally biased region" description="Polar residues" evidence="9">
    <location>
        <begin position="121"/>
        <end position="142"/>
    </location>
</feature>
<dbReference type="SMART" id="SM00451">
    <property type="entry name" value="ZnF_U1"/>
    <property type="match status" value="2"/>
</dbReference>
<feature type="compositionally biased region" description="Basic and acidic residues" evidence="9">
    <location>
        <begin position="507"/>
        <end position="549"/>
    </location>
</feature>
<accession>A0A6G1G241</accession>
<gene>
    <name evidence="11 13" type="ORF">P152DRAFT_449901</name>
</gene>
<dbReference type="OrthoDB" id="19329at2759"/>
<feature type="region of interest" description="Disordered" evidence="9">
    <location>
        <begin position="368"/>
        <end position="391"/>
    </location>
</feature>
<organism evidence="11">
    <name type="scientific">Eremomyces bilateralis CBS 781.70</name>
    <dbReference type="NCBI Taxonomy" id="1392243"/>
    <lineage>
        <taxon>Eukaryota</taxon>
        <taxon>Fungi</taxon>
        <taxon>Dikarya</taxon>
        <taxon>Ascomycota</taxon>
        <taxon>Pezizomycotina</taxon>
        <taxon>Dothideomycetes</taxon>
        <taxon>Dothideomycetes incertae sedis</taxon>
        <taxon>Eremomycetales</taxon>
        <taxon>Eremomycetaceae</taxon>
        <taxon>Eremomyces</taxon>
    </lineage>
</organism>
<feature type="domain" description="C2H2-type" evidence="10">
    <location>
        <begin position="83"/>
        <end position="105"/>
    </location>
</feature>
<name>A0A6G1G241_9PEZI</name>
<dbReference type="GO" id="GO:0003676">
    <property type="term" value="F:nucleic acid binding"/>
    <property type="evidence" value="ECO:0007669"/>
    <property type="project" value="InterPro"/>
</dbReference>
<dbReference type="InterPro" id="IPR022755">
    <property type="entry name" value="Znf_C2H2_jaz"/>
</dbReference>
<dbReference type="Pfam" id="PF12171">
    <property type="entry name" value="zf-C2H2_jaz"/>
    <property type="match status" value="1"/>
</dbReference>
<protein>
    <recommendedName>
        <fullName evidence="10">C2H2-type domain-containing protein</fullName>
    </recommendedName>
</protein>
<evidence type="ECO:0000313" key="12">
    <source>
        <dbReference type="Proteomes" id="UP000504638"/>
    </source>
</evidence>
<reference evidence="13" key="3">
    <citation type="submission" date="2025-04" db="UniProtKB">
        <authorList>
            <consortium name="RefSeq"/>
        </authorList>
    </citation>
    <scope>IDENTIFICATION</scope>
    <source>
        <strain evidence="13">CBS 781.70</strain>
    </source>
</reference>
<dbReference type="GeneID" id="54418708"/>
<dbReference type="PROSITE" id="PS00028">
    <property type="entry name" value="ZINC_FINGER_C2H2_1"/>
    <property type="match status" value="2"/>
</dbReference>
<dbReference type="Proteomes" id="UP000504638">
    <property type="component" value="Unplaced"/>
</dbReference>
<evidence type="ECO:0000259" key="10">
    <source>
        <dbReference type="PROSITE" id="PS00028"/>
    </source>
</evidence>
<evidence type="ECO:0000313" key="11">
    <source>
        <dbReference type="EMBL" id="KAF1812124.1"/>
    </source>
</evidence>
<evidence type="ECO:0000256" key="3">
    <source>
        <dbReference type="ARBA" id="ARBA00022517"/>
    </source>
</evidence>
<dbReference type="InterPro" id="IPR041661">
    <property type="entry name" value="ZN622/Rei1/Reh1_Znf-C2H2"/>
</dbReference>
<evidence type="ECO:0000256" key="2">
    <source>
        <dbReference type="ARBA" id="ARBA00022490"/>
    </source>
</evidence>
<feature type="compositionally biased region" description="Basic and acidic residues" evidence="9">
    <location>
        <begin position="461"/>
        <end position="480"/>
    </location>
</feature>
<reference evidence="13" key="2">
    <citation type="submission" date="2020-04" db="EMBL/GenBank/DDBJ databases">
        <authorList>
            <consortium name="NCBI Genome Project"/>
        </authorList>
    </citation>
    <scope>NUCLEOTIDE SEQUENCE</scope>
    <source>
        <strain evidence="13">CBS 781.70</strain>
    </source>
</reference>
<proteinExistence type="inferred from homology"/>
<evidence type="ECO:0000256" key="4">
    <source>
        <dbReference type="ARBA" id="ARBA00022723"/>
    </source>
</evidence>
<dbReference type="Pfam" id="PF12756">
    <property type="entry name" value="zf-C2H2_2"/>
    <property type="match status" value="1"/>
</dbReference>
<dbReference type="SUPFAM" id="SSF57667">
    <property type="entry name" value="beta-beta-alpha zinc fingers"/>
    <property type="match status" value="3"/>
</dbReference>
<evidence type="ECO:0000256" key="8">
    <source>
        <dbReference type="ARBA" id="ARBA00034126"/>
    </source>
</evidence>
<dbReference type="GO" id="GO:0030687">
    <property type="term" value="C:preribosome, large subunit precursor"/>
    <property type="evidence" value="ECO:0007669"/>
    <property type="project" value="TreeGrafter"/>
</dbReference>
<feature type="compositionally biased region" description="Basic and acidic residues" evidence="9">
    <location>
        <begin position="376"/>
        <end position="390"/>
    </location>
</feature>